<dbReference type="OrthoDB" id="8585044at2"/>
<comment type="subcellular location">
    <subcellularLocation>
        <location evidence="1">Cell outer membrane</location>
    </subcellularLocation>
</comment>
<evidence type="ECO:0000256" key="3">
    <source>
        <dbReference type="ARBA" id="ARBA00022729"/>
    </source>
</evidence>
<dbReference type="AlphaFoldDB" id="A0A6L6Q0Y4"/>
<organism evidence="7 8">
    <name type="scientific">Pseudoduganella ginsengisoli</name>
    <dbReference type="NCBI Taxonomy" id="1462440"/>
    <lineage>
        <taxon>Bacteria</taxon>
        <taxon>Pseudomonadati</taxon>
        <taxon>Pseudomonadota</taxon>
        <taxon>Betaproteobacteria</taxon>
        <taxon>Burkholderiales</taxon>
        <taxon>Oxalobacteraceae</taxon>
        <taxon>Telluria group</taxon>
        <taxon>Pseudoduganella</taxon>
    </lineage>
</organism>
<keyword evidence="8" id="KW-1185">Reference proteome</keyword>
<reference evidence="7 8" key="1">
    <citation type="submission" date="2019-11" db="EMBL/GenBank/DDBJ databases">
        <title>Type strains purchased from KCTC, JCM and DSMZ.</title>
        <authorList>
            <person name="Lu H."/>
        </authorList>
    </citation>
    <scope>NUCLEOTIDE SEQUENCE [LARGE SCALE GENOMIC DNA]</scope>
    <source>
        <strain evidence="7 8">KCTC 42409</strain>
    </source>
</reference>
<feature type="chain" id="PRO_5026918290" evidence="6">
    <location>
        <begin position="25"/>
        <end position="307"/>
    </location>
</feature>
<evidence type="ECO:0000256" key="6">
    <source>
        <dbReference type="SAM" id="SignalP"/>
    </source>
</evidence>
<evidence type="ECO:0000313" key="7">
    <source>
        <dbReference type="EMBL" id="MTW03001.1"/>
    </source>
</evidence>
<protein>
    <submittedName>
        <fullName evidence="7">MipA/OmpV family protein</fullName>
    </submittedName>
</protein>
<keyword evidence="4" id="KW-0472">Membrane</keyword>
<name>A0A6L6Q0Y4_9BURK</name>
<dbReference type="RefSeq" id="WP_155439389.1">
    <property type="nucleotide sequence ID" value="NZ_WNLA01000007.1"/>
</dbReference>
<evidence type="ECO:0000256" key="1">
    <source>
        <dbReference type="ARBA" id="ARBA00004442"/>
    </source>
</evidence>
<keyword evidence="3 6" id="KW-0732">Signal</keyword>
<dbReference type="InterPro" id="IPR010583">
    <property type="entry name" value="MipA"/>
</dbReference>
<evidence type="ECO:0000313" key="8">
    <source>
        <dbReference type="Proteomes" id="UP000484015"/>
    </source>
</evidence>
<dbReference type="Proteomes" id="UP000484015">
    <property type="component" value="Unassembled WGS sequence"/>
</dbReference>
<sequence>MRKSLSLFLAGAATCGAVSAWAQAPEPGLMPDGSYDMYAGLGVRSAPNYEGGGDRKVRALPVLQIGWSNGVFISGMNAGWHLSSAPGIEFGPLLSVHPARSKNGSSVLDSAVAITNTNSMGITLPPGMVTTAGTKYNLSYRFRDIGARAEGGFFFNYYLADRLRITNSVLYGAGEARNGLRWTIDVQRGAIELAPHHTLSLTAGATLGNRAYNTGYFGLRSEDVLSVMPVAAIYDGKPVAPAPVWAYSASGGIKDLHVGARWNWALSPAWLLTTNVQVTQLRGDAKNSPLTDRANGMAVSTALAYRF</sequence>
<evidence type="ECO:0000256" key="5">
    <source>
        <dbReference type="ARBA" id="ARBA00023237"/>
    </source>
</evidence>
<gene>
    <name evidence="7" type="ORF">GM668_12995</name>
</gene>
<evidence type="ECO:0000256" key="2">
    <source>
        <dbReference type="ARBA" id="ARBA00005722"/>
    </source>
</evidence>
<dbReference type="PANTHER" id="PTHR38776">
    <property type="entry name" value="MLTA-INTERACTING PROTEIN-RELATED"/>
    <property type="match status" value="1"/>
</dbReference>
<dbReference type="PANTHER" id="PTHR38776:SF1">
    <property type="entry name" value="MLTA-INTERACTING PROTEIN-RELATED"/>
    <property type="match status" value="1"/>
</dbReference>
<feature type="signal peptide" evidence="6">
    <location>
        <begin position="1"/>
        <end position="24"/>
    </location>
</feature>
<evidence type="ECO:0000256" key="4">
    <source>
        <dbReference type="ARBA" id="ARBA00023136"/>
    </source>
</evidence>
<keyword evidence="5" id="KW-0998">Cell outer membrane</keyword>
<dbReference type="EMBL" id="WNLA01000007">
    <property type="protein sequence ID" value="MTW03001.1"/>
    <property type="molecule type" value="Genomic_DNA"/>
</dbReference>
<dbReference type="GO" id="GO:0009279">
    <property type="term" value="C:cell outer membrane"/>
    <property type="evidence" value="ECO:0007669"/>
    <property type="project" value="UniProtKB-SubCell"/>
</dbReference>
<proteinExistence type="inferred from homology"/>
<accession>A0A6L6Q0Y4</accession>
<comment type="caution">
    <text evidence="7">The sequence shown here is derived from an EMBL/GenBank/DDBJ whole genome shotgun (WGS) entry which is preliminary data.</text>
</comment>
<comment type="similarity">
    <text evidence="2">Belongs to the MipA/OmpV family.</text>
</comment>
<dbReference type="Pfam" id="PF06629">
    <property type="entry name" value="MipA"/>
    <property type="match status" value="1"/>
</dbReference>